<dbReference type="PANTHER" id="PTHR48226">
    <property type="entry name" value="OS06G0326200 PROTEIN"/>
    <property type="match status" value="1"/>
</dbReference>
<feature type="region of interest" description="Disordered" evidence="1">
    <location>
        <begin position="61"/>
        <end position="153"/>
    </location>
</feature>
<dbReference type="InterPro" id="IPR053099">
    <property type="entry name" value="WAS/WASL-interacting_domain"/>
</dbReference>
<keyword evidence="3" id="KW-1185">Reference proteome</keyword>
<dbReference type="Proteomes" id="UP000075714">
    <property type="component" value="Unassembled WGS sequence"/>
</dbReference>
<proteinExistence type="predicted"/>
<feature type="compositionally biased region" description="Basic and acidic residues" evidence="1">
    <location>
        <begin position="2420"/>
        <end position="2434"/>
    </location>
</feature>
<feature type="region of interest" description="Disordered" evidence="1">
    <location>
        <begin position="2173"/>
        <end position="2208"/>
    </location>
</feature>
<feature type="region of interest" description="Disordered" evidence="1">
    <location>
        <begin position="2498"/>
        <end position="2534"/>
    </location>
</feature>
<organism evidence="2 3">
    <name type="scientific">Gonium pectorale</name>
    <name type="common">Green alga</name>
    <dbReference type="NCBI Taxonomy" id="33097"/>
    <lineage>
        <taxon>Eukaryota</taxon>
        <taxon>Viridiplantae</taxon>
        <taxon>Chlorophyta</taxon>
        <taxon>core chlorophytes</taxon>
        <taxon>Chlorophyceae</taxon>
        <taxon>CS clade</taxon>
        <taxon>Chlamydomonadales</taxon>
        <taxon>Volvocaceae</taxon>
        <taxon>Gonium</taxon>
    </lineage>
</organism>
<name>A0A150FW08_GONPE</name>
<feature type="region of interest" description="Disordered" evidence="1">
    <location>
        <begin position="2318"/>
        <end position="2337"/>
    </location>
</feature>
<dbReference type="OrthoDB" id="548232at2759"/>
<dbReference type="GO" id="GO:0005884">
    <property type="term" value="C:actin filament"/>
    <property type="evidence" value="ECO:0007669"/>
    <property type="project" value="TreeGrafter"/>
</dbReference>
<dbReference type="PANTHER" id="PTHR48226:SF1">
    <property type="entry name" value="WAS_WASL-INTERACTING PROTEIN FAMILY MEMBER 1"/>
    <property type="match status" value="1"/>
</dbReference>
<feature type="region of interest" description="Disordered" evidence="1">
    <location>
        <begin position="1014"/>
        <end position="1040"/>
    </location>
</feature>
<accession>A0A150FW08</accession>
<evidence type="ECO:0000313" key="3">
    <source>
        <dbReference type="Proteomes" id="UP000075714"/>
    </source>
</evidence>
<feature type="compositionally biased region" description="Low complexity" evidence="1">
    <location>
        <begin position="138"/>
        <end position="149"/>
    </location>
</feature>
<feature type="compositionally biased region" description="Low complexity" evidence="1">
    <location>
        <begin position="2291"/>
        <end position="2305"/>
    </location>
</feature>
<feature type="compositionally biased region" description="Basic and acidic residues" evidence="1">
    <location>
        <begin position="2180"/>
        <end position="2199"/>
    </location>
</feature>
<reference evidence="3" key="1">
    <citation type="journal article" date="2016" name="Nat. Commun.">
        <title>The Gonium pectorale genome demonstrates co-option of cell cycle regulation during the evolution of multicellularity.</title>
        <authorList>
            <person name="Hanschen E.R."/>
            <person name="Marriage T.N."/>
            <person name="Ferris P.J."/>
            <person name="Hamaji T."/>
            <person name="Toyoda A."/>
            <person name="Fujiyama A."/>
            <person name="Neme R."/>
            <person name="Noguchi H."/>
            <person name="Minakuchi Y."/>
            <person name="Suzuki M."/>
            <person name="Kawai-Toyooka H."/>
            <person name="Smith D.R."/>
            <person name="Sparks H."/>
            <person name="Anderson J."/>
            <person name="Bakaric R."/>
            <person name="Luria V."/>
            <person name="Karger A."/>
            <person name="Kirschner M.W."/>
            <person name="Durand P.M."/>
            <person name="Michod R.E."/>
            <person name="Nozaki H."/>
            <person name="Olson B.J."/>
        </authorList>
    </citation>
    <scope>NUCLEOTIDE SEQUENCE [LARGE SCALE GENOMIC DNA]</scope>
    <source>
        <strain evidence="3">NIES-2863</strain>
    </source>
</reference>
<gene>
    <name evidence="2" type="ORF">GPECTOR_278g733</name>
</gene>
<comment type="caution">
    <text evidence="2">The sequence shown here is derived from an EMBL/GenBank/DDBJ whole genome shotgun (WGS) entry which is preliminary data.</text>
</comment>
<feature type="region of interest" description="Disordered" evidence="1">
    <location>
        <begin position="1400"/>
        <end position="1427"/>
    </location>
</feature>
<feature type="compositionally biased region" description="Gly residues" evidence="1">
    <location>
        <begin position="2512"/>
        <end position="2534"/>
    </location>
</feature>
<dbReference type="GO" id="GO:0030048">
    <property type="term" value="P:actin filament-based movement"/>
    <property type="evidence" value="ECO:0007669"/>
    <property type="project" value="TreeGrafter"/>
</dbReference>
<sequence length="2534" mass="260094">MYRSKGAVRPVLPDEWLVRTCGAVLHSQDTSAAARRERLRLQIAAARGELDAFRREMREAKAALPRAEEQGKSADGRRADGGRGEGARGQRGRGRGGRGGRGVEAAGLRGGEDAEAAAAQPERRRGAAGGSKNERQPEAAAATSSGAGSDAEDTATSSAVARIALLIERAKAAVRVATQELAELGPAPPATQQAVDSGLLVAMLAELGRCVRERAGPELGRRAEAVVAQRQRDLQPQELVAALGAMAALGHTPVRSLTSSCLSALVPHLPRLNTADASSLLASLKAFAYVPSRASGGGASAGARMGAGEPSGAAVIGGIIAAASNGGGGGSRSGGGSAGGAGGKGAFDGLTGPDGAGLGEAPTGLILQLLGTCDAWSVPFPAELLPRLEQVVEQRVLRAVPQSAMMLLSARYQAIAATESRGRRGPLSAVLPGADADAEAMRSSLLEGVILPLARLRQSFAAGDMLTVALTDWQERGFAGMDEWSAGALLGAFAYSPSNWVLVPALRKALVALLERSLSLPITTPFGLAHVLLTACRAMRLMARKMQRPAGADITEFIAPSVAPLLLPAVERLLQLQPSAGHLASAAQGLFVELEWRGSGGEASAAAGAAAAAGGAAAAGPPGGMAQDLLARMLEAAGPGLEECRSKHYGWLLAACNAVAYRPPSAWLTQMYSAAAAALDRRDSTAEILIDVINGLSQLATAAVAAAAAAAGGDSGNGGAKAAAGKAAAALRRSLTDPQYVAAKEGLLLAVARGMLRETALKALSSQPEAFVTAGRQLAVLGLRPPADWLDAYTAAVQGLVPELKAAGLAYAAEGLALMRAAPPASLLVSLLVSADRTGLARFDPFLLGLLLGGVHSLRQNTLRAAREEARAAAASGGEEGQGPAPLSQAALTAWGRAHALFVTEARKANPLPKYTPAQLVLVVGAVATYELTRPYSAVRGGGGGGGGNVADLIGRVEEAWLEECCASLLQSRLTAARTSGSVALPPAALLVDLLRLTSRVVRRQPDGGIALLAADPGPEAGTSNASSSSFGAGNDASSAADTTTADRACALVLEYVRRSMTDLVKAGGRQGSAALGGSVAVTLDDWSDLLRAALAAGITPAPPELTAYSAGLTSSVTNRARKAVGAKHVADAASASASPLLRSAWADLSEGLNAVLLPALPWLPGAKQLQVLREGLLEQPPAVLAAASGGALAALCTWCSQVGPEVVPAEWWLRVRDEMVRRLPPLTATGTVRIASVGVQGPADLGGVELAAACYGLTVNGHEVPPELRDWLRRLLPAASVAAPAACAGGEEVGIHGGGSGLAAAEALRALQVLWAAHRCGCLELVPTGVWAAAYGGLGPRRTALSALAPPQLAQLVVLRAEGRRAGGAAGTAAGAERQLPQWFVSSWLGRLEEALKRQEQQQRSEAGLQLRQQGGGEGEGSPAGEQLLSPAVAAWAVAYCLPSNSRDVAPPALVEAALPAVAESLPAADVLAFLAAMQGRQGWALPQPTLERLVARMAGRPAAKSAAEGDEGDEAGMLAELPPHAAVQLLRAVLSTMPSEPSALEACLPALSAILPYAEYELYGMALPERLHRTVLATGLDAGLAAVCLVDVPSGWDTVRQPSAAAADAVSVYVKQLLDELPAQQPDASVLAMTWDALAEVPAADLSGLAAAIIAVGGPRTLPRPAAAALLRLLSVPGVPEQLPLASLEAAVEHNLRDAAVPMSDATAAVLDTRLQLCYKYSLSSTLAHRRAAALRACGAAAVITQRALLQVGDRVEGLSRGEALALLVELQAAGVRERLAVAQRPGLQAPVRGKRGDGSPALPPASTSAASLLAGRALAKPDGPFARLLEQLLRRCVVIAFRDGMHVTEAAALLAAVAALRRRLEGAECNDLWEGAHLLAEVPASRAEQGRELAGLWTFLEAAHDLGGLHFSSAMHRLAMRRVADSLACARPAAGRADPWVVSAPPAVRHRRCEADEVACLQAFSVMHYSGPYLLMAAAARALDAASRQFTMPHASFMFNFLNEEKQQANPSEDFVLRRPLPPDSRLLDARQLGLLYGIQNLRGNTEDEMPMDAFKRAAFRPIHNEALCRLEIRQDLPPLEHLTAMLDALEPLVLPNPGGLLLLPDASKDSLGKVELFLSGPLQKAILQGGGEWPEGIAPWDDLPILFWPTEPTEEALLEALYARPLTPLTPPAAREPAREPARELEGVEGRRQPEGKGLPNGDIRGAVDDHLQWLRSIPVDEGAGVAFGEAEQLQAKLRALGGRVSPELGRCGLAMYLAVNPGGIDVALTNSLGRAAAGPTARDEGPAVARSGAGAGARAPELVESTAGAAADAAAGATAPRSPAEAAPAAEALPEGTAAAQVMQEVQALLPAWVLALPEALAYGMHAARAGVEAAAVVHWPARDMESVEPVGQLASLIYKMLTRQEEEPILDPEGSGKDGEGGESRRSGGDIGATAKAASPEADAAAAAPGAVAASSDASGPVVVEGGSGSGGEDDPVASRALSDLLGLSVRKRVEGEAEPPAPFGGRTGSGKGGKPKSGGGFGRRLGH</sequence>
<feature type="region of interest" description="Disordered" evidence="1">
    <location>
        <begin position="2281"/>
        <end position="2305"/>
    </location>
</feature>
<evidence type="ECO:0000313" key="2">
    <source>
        <dbReference type="EMBL" id="KXZ41804.1"/>
    </source>
</evidence>
<feature type="compositionally biased region" description="Low complexity" evidence="1">
    <location>
        <begin position="1021"/>
        <end position="1040"/>
    </location>
</feature>
<feature type="compositionally biased region" description="Basic and acidic residues" evidence="1">
    <location>
        <begin position="61"/>
        <end position="88"/>
    </location>
</feature>
<protein>
    <submittedName>
        <fullName evidence="2">Uncharacterized protein</fullName>
    </submittedName>
</protein>
<evidence type="ECO:0000256" key="1">
    <source>
        <dbReference type="SAM" id="MobiDB-lite"/>
    </source>
</evidence>
<feature type="region of interest" description="Disordered" evidence="1">
    <location>
        <begin position="2413"/>
        <end position="2484"/>
    </location>
</feature>
<dbReference type="EMBL" id="LSYV01000277">
    <property type="protein sequence ID" value="KXZ41804.1"/>
    <property type="molecule type" value="Genomic_DNA"/>
</dbReference>
<dbReference type="STRING" id="33097.A0A150FW08"/>
<feature type="compositionally biased region" description="Low complexity" evidence="1">
    <location>
        <begin position="2438"/>
        <end position="2471"/>
    </location>
</feature>